<feature type="coiled-coil region" evidence="4">
    <location>
        <begin position="1025"/>
        <end position="1119"/>
    </location>
</feature>
<evidence type="ECO:0000313" key="7">
    <source>
        <dbReference type="EMBL" id="RHY85080.1"/>
    </source>
</evidence>
<feature type="transmembrane region" description="Helical" evidence="6">
    <location>
        <begin position="100"/>
        <end position="120"/>
    </location>
</feature>
<dbReference type="EMBL" id="QUTG01005749">
    <property type="protein sequence ID" value="RHY85080.1"/>
    <property type="molecule type" value="Genomic_DNA"/>
</dbReference>
<keyword evidence="6" id="KW-1133">Transmembrane helix</keyword>
<feature type="coiled-coil region" evidence="4">
    <location>
        <begin position="694"/>
        <end position="721"/>
    </location>
</feature>
<feature type="compositionally biased region" description="Basic and acidic residues" evidence="5">
    <location>
        <begin position="1173"/>
        <end position="1182"/>
    </location>
</feature>
<dbReference type="VEuPathDB" id="FungiDB:H257_09449"/>
<evidence type="ECO:0000256" key="2">
    <source>
        <dbReference type="ARBA" id="ARBA00023034"/>
    </source>
</evidence>
<comment type="caution">
    <text evidence="7">The sequence shown here is derived from an EMBL/GenBank/DDBJ whole genome shotgun (WGS) entry which is preliminary data.</text>
</comment>
<feature type="region of interest" description="Disordered" evidence="5">
    <location>
        <begin position="471"/>
        <end position="491"/>
    </location>
</feature>
<evidence type="ECO:0000256" key="4">
    <source>
        <dbReference type="SAM" id="Coils"/>
    </source>
</evidence>
<dbReference type="GO" id="GO:0005794">
    <property type="term" value="C:Golgi apparatus"/>
    <property type="evidence" value="ECO:0007669"/>
    <property type="project" value="UniProtKB-SubCell"/>
</dbReference>
<gene>
    <name evidence="7" type="ORF">DYB35_010215</name>
</gene>
<dbReference type="VEuPathDB" id="FungiDB:H257_09448"/>
<proteinExistence type="predicted"/>
<sequence length="1205" mass="134628">MPKVTMAKPKTIKAAPVSDVEASSVVTALVVSKEEAEAARLALQQLQLAEIDRQRMLYQLQDERQKMVAAEVESHYLLLDPALTSRANSKGVADAFRHRVVSALWLGVATVLSVVMSVLVGESKSPDLNGIHAGFVTSFHVILSVFGTTSSISDGLRNLDEYQHPHSAVATSLGILWGATYGNAKDTSHDPHTYINTDKPIILEDLLHVIIQHGYVYALRVKNTTASRQTLTPALEIAWSLYAAASKAFHPIATRAHDTIRSVDPCSIEDVEAIRRQSPGNMDMELRPYNAPPDMAAEVADFWVIYASRVVSETKVDTSMAKELRLTFTDRYAHVREAIQVHFATLLSTLTGQVNAAFRRHDAVDTWASRSAMATALLAHQDQLLQLHEKLQGEEGSHHLSKATMADMCNLSSLLTLKTNICRPDTIHDIFCSSGICINTASLSGCEGTTVTQDPSKRVEDITPCIRLVGGESTAAPSSPYQSPPPKTSMRADQHIDEIEALRREKRDLQLHNCELEVQIQDAAHSIEGFSAAIEKLEDGYKTKEETWKRQIADLQQECDSLARTNRQLQDKVAQGDHVKDKLSKKEQALADLRAQFDAYKVHVTESTQDRKVLETTQESLRATQGALDKAEAMNASLTSKLDALKAQHRETSRALDAKTRQLTQLDATSRPQGQSVLVRTLRDEVRLLKGTLEAQFRDEKTALQQRIQSLEHQVSSLQASCRQKDDSIMALHSEALERDGELGAMADAKRLGDAKAERLERELAALHVDMEQLEECRGFLGDNIETGFKELLLQDGNTDALERELADVKAQMHQVQHECDSLRADVASLRDMNEQLRHKRAECQAQIAASETEAMTWRADAQRLPALLAEKTDWERAREQLEATIRGLQNQLQAMCDKVAATADYDTLVAKLQQAQERLDTWQHASDDRKAREKQMKQLMQRLESIGNRNGELDAALQRALAQSKQDHVDMVALRARLKASKDKVCHLHTYTSQNSEQAVARFDEMQQSVCAAEDKLRDAVTIKHMLKQQVDTLKRQVDELHHDHARQNQDDKQWQRQVEHMQSIMEGHTKELVGEIESLQRQVAKATKKADAAVDARRNLELKVHEQNATIAKLHQAVRSATTLSPKTSGTTQGGLSPSRRRREAAGRTAEAEDDNQRTCRGAMFEPDGEMADKTLDRRLAPNPADEMESLLRKLERISQQYK</sequence>
<dbReference type="Gene3D" id="1.10.287.1490">
    <property type="match status" value="1"/>
</dbReference>
<dbReference type="Proteomes" id="UP000285712">
    <property type="component" value="Unassembled WGS sequence"/>
</dbReference>
<dbReference type="PANTHER" id="PTHR18921">
    <property type="entry name" value="MYOSIN HEAVY CHAIN - RELATED"/>
    <property type="match status" value="1"/>
</dbReference>
<feature type="region of interest" description="Disordered" evidence="5">
    <location>
        <begin position="1121"/>
        <end position="1205"/>
    </location>
</feature>
<dbReference type="GO" id="GO:0006888">
    <property type="term" value="P:endoplasmic reticulum to Golgi vesicle-mediated transport"/>
    <property type="evidence" value="ECO:0007669"/>
    <property type="project" value="TreeGrafter"/>
</dbReference>
<feature type="compositionally biased region" description="Polar residues" evidence="5">
    <location>
        <begin position="1121"/>
        <end position="1138"/>
    </location>
</feature>
<dbReference type="GO" id="GO:0007030">
    <property type="term" value="P:Golgi organization"/>
    <property type="evidence" value="ECO:0007669"/>
    <property type="project" value="TreeGrafter"/>
</dbReference>
<dbReference type="GO" id="GO:0031267">
    <property type="term" value="F:small GTPase binding"/>
    <property type="evidence" value="ECO:0007669"/>
    <property type="project" value="TreeGrafter"/>
</dbReference>
<protein>
    <submittedName>
        <fullName evidence="7">Uncharacterized protein</fullName>
    </submittedName>
</protein>
<evidence type="ECO:0000256" key="5">
    <source>
        <dbReference type="SAM" id="MobiDB-lite"/>
    </source>
</evidence>
<dbReference type="AlphaFoldDB" id="A0A418CTE0"/>
<keyword evidence="6" id="KW-0812">Transmembrane</keyword>
<evidence type="ECO:0000256" key="3">
    <source>
        <dbReference type="ARBA" id="ARBA00023054"/>
    </source>
</evidence>
<keyword evidence="3 4" id="KW-0175">Coiled coil</keyword>
<feature type="coiled-coil region" evidence="4">
    <location>
        <begin position="757"/>
        <end position="950"/>
    </location>
</feature>
<reference evidence="7" key="1">
    <citation type="submission" date="2018-08" db="EMBL/GenBank/DDBJ databases">
        <title>Aphanomyces genome sequencing and annotation.</title>
        <authorList>
            <person name="Minardi D."/>
            <person name="Oidtmann B."/>
            <person name="Van Der Giezen M."/>
            <person name="Studholme D.J."/>
        </authorList>
    </citation>
    <scope>NUCLEOTIDE SEQUENCE [LARGE SCALE GENOMIC DNA]</scope>
    <source>
        <strain evidence="7">Sv</strain>
    </source>
</reference>
<feature type="coiled-coil region" evidence="4">
    <location>
        <begin position="545"/>
        <end position="572"/>
    </location>
</feature>
<evidence type="ECO:0000256" key="1">
    <source>
        <dbReference type="ARBA" id="ARBA00004555"/>
    </source>
</evidence>
<evidence type="ECO:0000256" key="6">
    <source>
        <dbReference type="SAM" id="Phobius"/>
    </source>
</evidence>
<feature type="coiled-coil region" evidence="4">
    <location>
        <begin position="614"/>
        <end position="662"/>
    </location>
</feature>
<keyword evidence="6" id="KW-0472">Membrane</keyword>
<organism evidence="7">
    <name type="scientific">Aphanomyces astaci</name>
    <name type="common">Crayfish plague agent</name>
    <dbReference type="NCBI Taxonomy" id="112090"/>
    <lineage>
        <taxon>Eukaryota</taxon>
        <taxon>Sar</taxon>
        <taxon>Stramenopiles</taxon>
        <taxon>Oomycota</taxon>
        <taxon>Saprolegniomycetes</taxon>
        <taxon>Saprolegniales</taxon>
        <taxon>Verrucalvaceae</taxon>
        <taxon>Aphanomyces</taxon>
    </lineage>
</organism>
<name>A0A418CTE0_APHAT</name>
<dbReference type="PANTHER" id="PTHR18921:SF2">
    <property type="entry name" value="THYROID RECEPTOR-INTERACTING PROTEIN 11"/>
    <property type="match status" value="1"/>
</dbReference>
<comment type="subcellular location">
    <subcellularLocation>
        <location evidence="1">Golgi apparatus</location>
    </subcellularLocation>
</comment>
<accession>A0A418CTE0</accession>
<keyword evidence="2" id="KW-0333">Golgi apparatus</keyword>